<protein>
    <submittedName>
        <fullName evidence="2">Uncharacterized protein</fullName>
    </submittedName>
</protein>
<feature type="region of interest" description="Disordered" evidence="1">
    <location>
        <begin position="43"/>
        <end position="67"/>
    </location>
</feature>
<keyword evidence="3" id="KW-1185">Reference proteome</keyword>
<proteinExistence type="predicted"/>
<reference evidence="2 3" key="1">
    <citation type="submission" date="2020-09" db="EMBL/GenBank/DDBJ databases">
        <title>De no assembly of potato wild relative species, Solanum commersonii.</title>
        <authorList>
            <person name="Cho K."/>
        </authorList>
    </citation>
    <scope>NUCLEOTIDE SEQUENCE [LARGE SCALE GENOMIC DNA]</scope>
    <source>
        <strain evidence="2">LZ3.2</strain>
        <tissue evidence="2">Leaf</tissue>
    </source>
</reference>
<gene>
    <name evidence="2" type="ORF">H5410_003366</name>
</gene>
<accession>A0A9J6B4M5</accession>
<evidence type="ECO:0000256" key="1">
    <source>
        <dbReference type="SAM" id="MobiDB-lite"/>
    </source>
</evidence>
<comment type="caution">
    <text evidence="2">The sequence shown here is derived from an EMBL/GenBank/DDBJ whole genome shotgun (WGS) entry which is preliminary data.</text>
</comment>
<sequence length="67" mass="7317">MIAAEVAPPHLLDLDPLKKKAGIKGKCQWSPDRAAPSPTTFDVYSTGHTTSNSECEDDVESRTPIYE</sequence>
<name>A0A9J6B4M5_SOLCO</name>
<dbReference type="AlphaFoldDB" id="A0A9J6B4M5"/>
<feature type="compositionally biased region" description="Polar residues" evidence="1">
    <location>
        <begin position="43"/>
        <end position="53"/>
    </location>
</feature>
<evidence type="ECO:0000313" key="2">
    <source>
        <dbReference type="EMBL" id="KAG5631649.1"/>
    </source>
</evidence>
<organism evidence="2 3">
    <name type="scientific">Solanum commersonii</name>
    <name type="common">Commerson's wild potato</name>
    <name type="synonym">Commerson's nightshade</name>
    <dbReference type="NCBI Taxonomy" id="4109"/>
    <lineage>
        <taxon>Eukaryota</taxon>
        <taxon>Viridiplantae</taxon>
        <taxon>Streptophyta</taxon>
        <taxon>Embryophyta</taxon>
        <taxon>Tracheophyta</taxon>
        <taxon>Spermatophyta</taxon>
        <taxon>Magnoliopsida</taxon>
        <taxon>eudicotyledons</taxon>
        <taxon>Gunneridae</taxon>
        <taxon>Pentapetalae</taxon>
        <taxon>asterids</taxon>
        <taxon>lamiids</taxon>
        <taxon>Solanales</taxon>
        <taxon>Solanaceae</taxon>
        <taxon>Solanoideae</taxon>
        <taxon>Solaneae</taxon>
        <taxon>Solanum</taxon>
    </lineage>
</organism>
<dbReference type="EMBL" id="JACXVP010000001">
    <property type="protein sequence ID" value="KAG5631649.1"/>
    <property type="molecule type" value="Genomic_DNA"/>
</dbReference>
<evidence type="ECO:0000313" key="3">
    <source>
        <dbReference type="Proteomes" id="UP000824120"/>
    </source>
</evidence>
<dbReference type="Proteomes" id="UP000824120">
    <property type="component" value="Chromosome 1"/>
</dbReference>